<dbReference type="Gene3D" id="3.40.50.620">
    <property type="entry name" value="HUPs"/>
    <property type="match status" value="1"/>
</dbReference>
<evidence type="ECO:0000259" key="2">
    <source>
        <dbReference type="Pfam" id="PF00582"/>
    </source>
</evidence>
<keyword evidence="4" id="KW-1185">Reference proteome</keyword>
<organism evidence="3 4">
    <name type="scientific">Kiloniella antarctica</name>
    <dbReference type="NCBI Taxonomy" id="1550907"/>
    <lineage>
        <taxon>Bacteria</taxon>
        <taxon>Pseudomonadati</taxon>
        <taxon>Pseudomonadota</taxon>
        <taxon>Alphaproteobacteria</taxon>
        <taxon>Rhodospirillales</taxon>
        <taxon>Kiloniellaceae</taxon>
        <taxon>Kiloniella</taxon>
    </lineage>
</organism>
<dbReference type="RefSeq" id="WP_380252603.1">
    <property type="nucleotide sequence ID" value="NZ_JBHUII010000007.1"/>
</dbReference>
<evidence type="ECO:0000313" key="3">
    <source>
        <dbReference type="EMBL" id="MFD2206707.1"/>
    </source>
</evidence>
<sequence length="142" mass="15778">MFKHILLAVDLQHDDSWGKALPVAIEYAKAFGSTLHIMTVVPSFGSSIVSTFFPKDHEEQIMAGTNKALHDFVAKKIPEEIKVQHIVGHGNAYEEILRVAGEIKSDVIILGAHRLRMENYLLGPNAARVVRHAKCSVLVVRE</sequence>
<comment type="caution">
    <text evidence="3">The sequence shown here is derived from an EMBL/GenBank/DDBJ whole genome shotgun (WGS) entry which is preliminary data.</text>
</comment>
<dbReference type="PRINTS" id="PR01438">
    <property type="entry name" value="UNVRSLSTRESS"/>
</dbReference>
<proteinExistence type="inferred from homology"/>
<gene>
    <name evidence="3" type="ORF">ACFSKO_13835</name>
</gene>
<evidence type="ECO:0000256" key="1">
    <source>
        <dbReference type="ARBA" id="ARBA00008791"/>
    </source>
</evidence>
<name>A0ABW5BLE2_9PROT</name>
<dbReference type="Proteomes" id="UP001597294">
    <property type="component" value="Unassembled WGS sequence"/>
</dbReference>
<protein>
    <submittedName>
        <fullName evidence="3">Universal stress protein</fullName>
    </submittedName>
</protein>
<reference evidence="4" key="1">
    <citation type="journal article" date="2019" name="Int. J. Syst. Evol. Microbiol.">
        <title>The Global Catalogue of Microorganisms (GCM) 10K type strain sequencing project: providing services to taxonomists for standard genome sequencing and annotation.</title>
        <authorList>
            <consortium name="The Broad Institute Genomics Platform"/>
            <consortium name="The Broad Institute Genome Sequencing Center for Infectious Disease"/>
            <person name="Wu L."/>
            <person name="Ma J."/>
        </authorList>
    </citation>
    <scope>NUCLEOTIDE SEQUENCE [LARGE SCALE GENOMIC DNA]</scope>
    <source>
        <strain evidence="4">CGMCC 4.7192</strain>
    </source>
</reference>
<dbReference type="CDD" id="cd00293">
    <property type="entry name" value="USP-like"/>
    <property type="match status" value="1"/>
</dbReference>
<dbReference type="PANTHER" id="PTHR46268">
    <property type="entry name" value="STRESS RESPONSE PROTEIN NHAX"/>
    <property type="match status" value="1"/>
</dbReference>
<dbReference type="InterPro" id="IPR014729">
    <property type="entry name" value="Rossmann-like_a/b/a_fold"/>
</dbReference>
<evidence type="ECO:0000313" key="4">
    <source>
        <dbReference type="Proteomes" id="UP001597294"/>
    </source>
</evidence>
<dbReference type="InterPro" id="IPR006015">
    <property type="entry name" value="Universal_stress_UspA"/>
</dbReference>
<dbReference type="InterPro" id="IPR006016">
    <property type="entry name" value="UspA"/>
</dbReference>
<dbReference type="Pfam" id="PF00582">
    <property type="entry name" value="Usp"/>
    <property type="match status" value="1"/>
</dbReference>
<comment type="similarity">
    <text evidence="1">Belongs to the universal stress protein A family.</text>
</comment>
<accession>A0ABW5BLE2</accession>
<dbReference type="SUPFAM" id="SSF52402">
    <property type="entry name" value="Adenine nucleotide alpha hydrolases-like"/>
    <property type="match status" value="1"/>
</dbReference>
<feature type="domain" description="UspA" evidence="2">
    <location>
        <begin position="1"/>
        <end position="141"/>
    </location>
</feature>
<dbReference type="PANTHER" id="PTHR46268:SF6">
    <property type="entry name" value="UNIVERSAL STRESS PROTEIN UP12"/>
    <property type="match status" value="1"/>
</dbReference>
<dbReference type="EMBL" id="JBHUII010000007">
    <property type="protein sequence ID" value="MFD2206707.1"/>
    <property type="molecule type" value="Genomic_DNA"/>
</dbReference>